<dbReference type="GO" id="GO:0005737">
    <property type="term" value="C:cytoplasm"/>
    <property type="evidence" value="ECO:0007669"/>
    <property type="project" value="TreeGrafter"/>
</dbReference>
<evidence type="ECO:0000256" key="15">
    <source>
        <dbReference type="ARBA" id="ARBA00034617"/>
    </source>
</evidence>
<dbReference type="Pfam" id="PF00570">
    <property type="entry name" value="HRDC"/>
    <property type="match status" value="1"/>
</dbReference>
<dbReference type="SMART" id="SM00490">
    <property type="entry name" value="HELICc"/>
    <property type="match status" value="1"/>
</dbReference>
<dbReference type="PROSITE" id="PS50967">
    <property type="entry name" value="HRDC"/>
    <property type="match status" value="1"/>
</dbReference>
<dbReference type="Gene3D" id="1.10.10.10">
    <property type="entry name" value="Winged helix-like DNA-binding domain superfamily/Winged helix DNA-binding domain"/>
    <property type="match status" value="1"/>
</dbReference>
<gene>
    <name evidence="20" type="primary">recQ</name>
    <name evidence="20" type="ORF">H8S55_12965</name>
</gene>
<dbReference type="GO" id="GO:0006260">
    <property type="term" value="P:DNA replication"/>
    <property type="evidence" value="ECO:0007669"/>
    <property type="project" value="InterPro"/>
</dbReference>
<dbReference type="AlphaFoldDB" id="A0A8J6J6V4"/>
<dbReference type="InterPro" id="IPR004589">
    <property type="entry name" value="DNA_helicase_ATP-dep_RecQ"/>
</dbReference>
<keyword evidence="11" id="KW-0238">DNA-binding</keyword>
<dbReference type="NCBIfam" id="TIGR00614">
    <property type="entry name" value="recQ_fam"/>
    <property type="match status" value="1"/>
</dbReference>
<dbReference type="GO" id="GO:0009432">
    <property type="term" value="P:SOS response"/>
    <property type="evidence" value="ECO:0007669"/>
    <property type="project" value="UniProtKB-UniRule"/>
</dbReference>
<dbReference type="GO" id="GO:0003677">
    <property type="term" value="F:DNA binding"/>
    <property type="evidence" value="ECO:0007669"/>
    <property type="project" value="UniProtKB-KW"/>
</dbReference>
<feature type="domain" description="Helicase C-terminal" evidence="19">
    <location>
        <begin position="215"/>
        <end position="369"/>
    </location>
</feature>
<keyword evidence="9" id="KW-0862">Zinc</keyword>
<dbReference type="GO" id="GO:0006281">
    <property type="term" value="P:DNA repair"/>
    <property type="evidence" value="ECO:0007669"/>
    <property type="project" value="UniProtKB-KW"/>
</dbReference>
<dbReference type="InterPro" id="IPR001650">
    <property type="entry name" value="Helicase_C-like"/>
</dbReference>
<evidence type="ECO:0000256" key="4">
    <source>
        <dbReference type="ARBA" id="ARBA00022723"/>
    </source>
</evidence>
<dbReference type="PANTHER" id="PTHR13710">
    <property type="entry name" value="DNA HELICASE RECQ FAMILY MEMBER"/>
    <property type="match status" value="1"/>
</dbReference>
<organism evidence="20 21">
    <name type="scientific">Flintibacter faecis</name>
    <dbReference type="NCBI Taxonomy" id="2763047"/>
    <lineage>
        <taxon>Bacteria</taxon>
        <taxon>Bacillati</taxon>
        <taxon>Bacillota</taxon>
        <taxon>Clostridia</taxon>
        <taxon>Eubacteriales</taxon>
        <taxon>Flintibacter</taxon>
    </lineage>
</organism>
<keyword evidence="7 20" id="KW-0378">Hydrolase</keyword>
<dbReference type="PROSITE" id="PS51192">
    <property type="entry name" value="HELICASE_ATP_BIND_1"/>
    <property type="match status" value="1"/>
</dbReference>
<evidence type="ECO:0000256" key="10">
    <source>
        <dbReference type="ARBA" id="ARBA00022840"/>
    </source>
</evidence>
<dbReference type="InterPro" id="IPR044876">
    <property type="entry name" value="HRDC_dom_sf"/>
</dbReference>
<dbReference type="GO" id="GO:0043590">
    <property type="term" value="C:bacterial nucleoid"/>
    <property type="evidence" value="ECO:0007669"/>
    <property type="project" value="TreeGrafter"/>
</dbReference>
<proteinExistence type="inferred from homology"/>
<comment type="catalytic activity">
    <reaction evidence="15">
        <text>Couples ATP hydrolysis with the unwinding of duplex DNA by translocating in the 3'-5' direction.</text>
        <dbReference type="EC" id="5.6.2.4"/>
    </reaction>
</comment>
<evidence type="ECO:0000256" key="6">
    <source>
        <dbReference type="ARBA" id="ARBA00022763"/>
    </source>
</evidence>
<dbReference type="InterPro" id="IPR036390">
    <property type="entry name" value="WH_DNA-bd_sf"/>
</dbReference>
<dbReference type="CDD" id="cd18794">
    <property type="entry name" value="SF2_C_RecQ"/>
    <property type="match status" value="1"/>
</dbReference>
<dbReference type="InterPro" id="IPR036388">
    <property type="entry name" value="WH-like_DNA-bd_sf"/>
</dbReference>
<feature type="domain" description="Helicase ATP-binding" evidence="18">
    <location>
        <begin position="25"/>
        <end position="194"/>
    </location>
</feature>
<keyword evidence="6" id="KW-0227">DNA damage</keyword>
<evidence type="ECO:0000256" key="12">
    <source>
        <dbReference type="ARBA" id="ARBA00023172"/>
    </source>
</evidence>
<accession>A0A8J6J6V4</accession>
<dbReference type="GO" id="GO:0043138">
    <property type="term" value="F:3'-5' DNA helicase activity"/>
    <property type="evidence" value="ECO:0007669"/>
    <property type="project" value="UniProtKB-EC"/>
</dbReference>
<dbReference type="FunFam" id="3.40.50.300:FF:000296">
    <property type="entry name" value="ATP-dependent DNA helicase RecQ"/>
    <property type="match status" value="1"/>
</dbReference>
<dbReference type="SMART" id="SM00956">
    <property type="entry name" value="RQC"/>
    <property type="match status" value="1"/>
</dbReference>
<evidence type="ECO:0000256" key="3">
    <source>
        <dbReference type="ARBA" id="ARBA00005446"/>
    </source>
</evidence>
<comment type="cofactor">
    <cofactor evidence="1">
        <name>Mg(2+)</name>
        <dbReference type="ChEBI" id="CHEBI:18420"/>
    </cofactor>
</comment>
<dbReference type="EC" id="5.6.2.4" evidence="16"/>
<dbReference type="PANTHER" id="PTHR13710:SF105">
    <property type="entry name" value="ATP-DEPENDENT DNA HELICASE Q1"/>
    <property type="match status" value="1"/>
</dbReference>
<dbReference type="InterPro" id="IPR032284">
    <property type="entry name" value="RecQ_Zn-bd"/>
</dbReference>
<keyword evidence="8 20" id="KW-0347">Helicase</keyword>
<dbReference type="GO" id="GO:0006310">
    <property type="term" value="P:DNA recombination"/>
    <property type="evidence" value="ECO:0007669"/>
    <property type="project" value="UniProtKB-UniRule"/>
</dbReference>
<comment type="caution">
    <text evidence="20">The sequence shown here is derived from an EMBL/GenBank/DDBJ whole genome shotgun (WGS) entry which is preliminary data.</text>
</comment>
<evidence type="ECO:0000313" key="20">
    <source>
        <dbReference type="EMBL" id="MBC5718207.1"/>
    </source>
</evidence>
<evidence type="ECO:0000256" key="8">
    <source>
        <dbReference type="ARBA" id="ARBA00022806"/>
    </source>
</evidence>
<reference evidence="20" key="1">
    <citation type="submission" date="2020-08" db="EMBL/GenBank/DDBJ databases">
        <title>Genome public.</title>
        <authorList>
            <person name="Liu C."/>
            <person name="Sun Q."/>
        </authorList>
    </citation>
    <scope>NUCLEOTIDE SEQUENCE</scope>
    <source>
        <strain evidence="20">BX5</strain>
    </source>
</reference>
<keyword evidence="5" id="KW-0547">Nucleotide-binding</keyword>
<evidence type="ECO:0000256" key="14">
    <source>
        <dbReference type="ARBA" id="ARBA00023235"/>
    </source>
</evidence>
<dbReference type="Gene3D" id="3.40.50.300">
    <property type="entry name" value="P-loop containing nucleotide triphosphate hydrolases"/>
    <property type="match status" value="2"/>
</dbReference>
<dbReference type="Gene3D" id="1.10.150.80">
    <property type="entry name" value="HRDC domain"/>
    <property type="match status" value="1"/>
</dbReference>
<dbReference type="PROSITE" id="PS51194">
    <property type="entry name" value="HELICASE_CTER"/>
    <property type="match status" value="1"/>
</dbReference>
<dbReference type="SMART" id="SM00487">
    <property type="entry name" value="DEXDc"/>
    <property type="match status" value="1"/>
</dbReference>
<dbReference type="InterPro" id="IPR002121">
    <property type="entry name" value="HRDC_dom"/>
</dbReference>
<evidence type="ECO:0000313" key="21">
    <source>
        <dbReference type="Proteomes" id="UP000602260"/>
    </source>
</evidence>
<dbReference type="GO" id="GO:0016787">
    <property type="term" value="F:hydrolase activity"/>
    <property type="evidence" value="ECO:0007669"/>
    <property type="project" value="UniProtKB-KW"/>
</dbReference>
<sequence>MDGKHQVLQEYFGYDTFRPGQGELIDALLSGRDAFGVMPTGGGKSLCYQVPALLLPGVTVVVSPLISLMRDQVLALKKAGVGAAYLNSSLTQPQMDQVCRRLLAGEYRLLYVAPERLLADRFLAVVQRLDIAMVAVDEAHCISQWGQDFRPSYLRIVEFLGRLPRRPVVAAFTATATAQVREDVRRILALRDPLEIVTGFDRPNLRFEVLHPKNKADALLALVRDRGSRCGVVYCSTRKEVENVCRMLQEHGLSATRYHAGLPEEERRENQQDFLYDRKTVMVATNAFGMGIDKSNVGYVLHYNMPQSLEAYYQEAGRAGRDGSDADCILLFSQGDVRTARFLLEHGEDNEALSDRERQQVEEQGRRRLNAMVGYCKTNCCLRGYILDYFGQEHQDECGNCGNCSAATVERDVTVQARMVLSCVQRIRNHLGYPLGAAMVIRVLRGSGDKRVKELGLDGLTTYGLLRDTPRPQVHELMDYLEEQGCLHTDPVYGGVTLTQRAGDILFRGEPVVMVLRARPVFQSAKKAGQPKVEEDGLFSALKALRLRVAREEGVPAYLIFSNATLADMAARAPVTMDGLLQVSGVGGYKAQRYGREFLEEIRRYQEET</sequence>
<comment type="cofactor">
    <cofactor evidence="2">
        <name>Zn(2+)</name>
        <dbReference type="ChEBI" id="CHEBI:29105"/>
    </cofactor>
</comment>
<dbReference type="InterPro" id="IPR011545">
    <property type="entry name" value="DEAD/DEAH_box_helicase_dom"/>
</dbReference>
<keyword evidence="21" id="KW-1185">Reference proteome</keyword>
<dbReference type="Pfam" id="PF00271">
    <property type="entry name" value="Helicase_C"/>
    <property type="match status" value="1"/>
</dbReference>
<dbReference type="Proteomes" id="UP000602260">
    <property type="component" value="Unassembled WGS sequence"/>
</dbReference>
<evidence type="ECO:0000256" key="5">
    <source>
        <dbReference type="ARBA" id="ARBA00022741"/>
    </source>
</evidence>
<dbReference type="Pfam" id="PF16124">
    <property type="entry name" value="RecQ_Zn_bind"/>
    <property type="match status" value="1"/>
</dbReference>
<evidence type="ECO:0000259" key="18">
    <source>
        <dbReference type="PROSITE" id="PS51192"/>
    </source>
</evidence>
<keyword evidence="10" id="KW-0067">ATP-binding</keyword>
<evidence type="ECO:0000259" key="17">
    <source>
        <dbReference type="PROSITE" id="PS50967"/>
    </source>
</evidence>
<dbReference type="CDD" id="cd17920">
    <property type="entry name" value="DEXHc_RecQ"/>
    <property type="match status" value="1"/>
</dbReference>
<dbReference type="GO" id="GO:0046872">
    <property type="term" value="F:metal ion binding"/>
    <property type="evidence" value="ECO:0007669"/>
    <property type="project" value="UniProtKB-KW"/>
</dbReference>
<dbReference type="Pfam" id="PF00270">
    <property type="entry name" value="DEAD"/>
    <property type="match status" value="1"/>
</dbReference>
<dbReference type="SUPFAM" id="SSF47819">
    <property type="entry name" value="HRDC-like"/>
    <property type="match status" value="1"/>
</dbReference>
<evidence type="ECO:0000256" key="16">
    <source>
        <dbReference type="NCBIfam" id="TIGR01389"/>
    </source>
</evidence>
<evidence type="ECO:0000256" key="9">
    <source>
        <dbReference type="ARBA" id="ARBA00022833"/>
    </source>
</evidence>
<dbReference type="SMART" id="SM00341">
    <property type="entry name" value="HRDC"/>
    <property type="match status" value="1"/>
</dbReference>
<dbReference type="Pfam" id="PF09382">
    <property type="entry name" value="RQC"/>
    <property type="match status" value="1"/>
</dbReference>
<dbReference type="NCBIfam" id="TIGR01389">
    <property type="entry name" value="recQ"/>
    <property type="match status" value="1"/>
</dbReference>
<evidence type="ECO:0000256" key="13">
    <source>
        <dbReference type="ARBA" id="ARBA00023204"/>
    </source>
</evidence>
<feature type="domain" description="HRDC" evidence="17">
    <location>
        <begin position="532"/>
        <end position="609"/>
    </location>
</feature>
<dbReference type="InterPro" id="IPR018982">
    <property type="entry name" value="RQC_domain"/>
</dbReference>
<dbReference type="InterPro" id="IPR006293">
    <property type="entry name" value="DNA_helicase_ATP-dep_RecQ_bac"/>
</dbReference>
<dbReference type="GO" id="GO:0009378">
    <property type="term" value="F:four-way junction helicase activity"/>
    <property type="evidence" value="ECO:0007669"/>
    <property type="project" value="TreeGrafter"/>
</dbReference>
<keyword evidence="13" id="KW-0234">DNA repair</keyword>
<dbReference type="InterPro" id="IPR014001">
    <property type="entry name" value="Helicase_ATP-bd"/>
</dbReference>
<keyword evidence="12" id="KW-0233">DNA recombination</keyword>
<protein>
    <recommendedName>
        <fullName evidence="16">DNA helicase RecQ</fullName>
        <ecNumber evidence="16">5.6.2.4</ecNumber>
    </recommendedName>
</protein>
<evidence type="ECO:0000256" key="2">
    <source>
        <dbReference type="ARBA" id="ARBA00001947"/>
    </source>
</evidence>
<evidence type="ECO:0000256" key="7">
    <source>
        <dbReference type="ARBA" id="ARBA00022801"/>
    </source>
</evidence>
<dbReference type="SUPFAM" id="SSF46785">
    <property type="entry name" value="Winged helix' DNA-binding domain"/>
    <property type="match status" value="1"/>
</dbReference>
<dbReference type="InterPro" id="IPR010997">
    <property type="entry name" value="HRDC-like_sf"/>
</dbReference>
<dbReference type="EMBL" id="JACOPN010000012">
    <property type="protein sequence ID" value="MBC5718207.1"/>
    <property type="molecule type" value="Genomic_DNA"/>
</dbReference>
<comment type="similarity">
    <text evidence="3">Belongs to the helicase family. RecQ subfamily.</text>
</comment>
<name>A0A8J6J6V4_9FIRM</name>
<evidence type="ECO:0000259" key="19">
    <source>
        <dbReference type="PROSITE" id="PS51194"/>
    </source>
</evidence>
<dbReference type="RefSeq" id="WP_186879273.1">
    <property type="nucleotide sequence ID" value="NZ_JACOPN010000012.1"/>
</dbReference>
<keyword evidence="14" id="KW-0413">Isomerase</keyword>
<dbReference type="SUPFAM" id="SSF52540">
    <property type="entry name" value="P-loop containing nucleoside triphosphate hydrolases"/>
    <property type="match status" value="1"/>
</dbReference>
<dbReference type="InterPro" id="IPR027417">
    <property type="entry name" value="P-loop_NTPase"/>
</dbReference>
<dbReference type="GO" id="GO:0005524">
    <property type="term" value="F:ATP binding"/>
    <property type="evidence" value="ECO:0007669"/>
    <property type="project" value="UniProtKB-KW"/>
</dbReference>
<keyword evidence="4" id="KW-0479">Metal-binding</keyword>
<evidence type="ECO:0000256" key="1">
    <source>
        <dbReference type="ARBA" id="ARBA00001946"/>
    </source>
</evidence>
<dbReference type="GO" id="GO:0030894">
    <property type="term" value="C:replisome"/>
    <property type="evidence" value="ECO:0007669"/>
    <property type="project" value="TreeGrafter"/>
</dbReference>
<evidence type="ECO:0000256" key="11">
    <source>
        <dbReference type="ARBA" id="ARBA00023125"/>
    </source>
</evidence>